<sequence>MIEYMSIAAGEILTPTVIGYIILGVLIGYIVGALPGMNRTTAIALAIPFTFTMPPAAALSFLIGINKGGAAGAAVSAILLNVPGEPSAVVTTYDGYPMTKQGKAQKALVIALVASVVGDLLATVVLILLAQPVARFAIGLGPIELASILIFSITFIAAVSGDSFYKALIAGILGLLLSAPGIDIETGLPRMTFGLLELYDGIPLLAVAIGTLALSEILVQIDEGWRGDHRYPQVAADKAKDSEPVFGMKDAVQVAPSILRGSLVGTLVGILPGLGATLASFLAYTWVRQSSKTPEAFGKGAPEGVAASESADNATVPAALIPVFAIGVPGSLSTALLMGAFMMHGLTPGPFLFKESGSVVFGIYLGMLLASAALLLVGLFGQRIFSMVIQIRKSVLLPVIVFLCIVGAYMEAGGMFGVYLMLVFGFVGYFMKKFDYSFVTFVVGYVLGPMAELTIRQSLIISDSNPAALIDHPIAILFLLLAVFSIWRFAIAGARSMQIDRAATPTDEPSDTPPEGGDR</sequence>
<protein>
    <submittedName>
        <fullName evidence="3">Putative tricarboxylic transport membrane protein</fullName>
    </submittedName>
</protein>
<feature type="transmembrane region" description="Helical" evidence="1">
    <location>
        <begin position="107"/>
        <end position="130"/>
    </location>
</feature>
<feature type="transmembrane region" description="Helical" evidence="1">
    <location>
        <begin position="438"/>
        <end position="461"/>
    </location>
</feature>
<dbReference type="AlphaFoldDB" id="A0A8G2EZS8"/>
<proteinExistence type="predicted"/>
<feature type="transmembrane region" description="Helical" evidence="1">
    <location>
        <begin position="136"/>
        <end position="157"/>
    </location>
</feature>
<evidence type="ECO:0000256" key="1">
    <source>
        <dbReference type="SAM" id="Phobius"/>
    </source>
</evidence>
<dbReference type="InterPro" id="IPR002823">
    <property type="entry name" value="DUF112_TM"/>
</dbReference>
<feature type="transmembrane region" description="Helical" evidence="1">
    <location>
        <begin position="318"/>
        <end position="341"/>
    </location>
</feature>
<feature type="transmembrane region" description="Helical" evidence="1">
    <location>
        <begin position="164"/>
        <end position="182"/>
    </location>
</feature>
<keyword evidence="1" id="KW-0812">Transmembrane</keyword>
<reference evidence="3 4" key="1">
    <citation type="submission" date="2016-10" db="EMBL/GenBank/DDBJ databases">
        <authorList>
            <person name="Varghese N."/>
            <person name="Submissions S."/>
        </authorList>
    </citation>
    <scope>NUCLEOTIDE SEQUENCE [LARGE SCALE GENOMIC DNA]</scope>
    <source>
        <strain evidence="3 4">DSM 18839</strain>
    </source>
</reference>
<keyword evidence="4" id="KW-1185">Reference proteome</keyword>
<keyword evidence="1" id="KW-0472">Membrane</keyword>
<dbReference type="OrthoDB" id="7232499at2"/>
<keyword evidence="1" id="KW-1133">Transmembrane helix</keyword>
<dbReference type="PANTHER" id="PTHR35342:SF5">
    <property type="entry name" value="TRICARBOXYLIC TRANSPORT PROTEIN"/>
    <property type="match status" value="1"/>
</dbReference>
<comment type="caution">
    <text evidence="3">The sequence shown here is derived from an EMBL/GenBank/DDBJ whole genome shotgun (WGS) entry which is preliminary data.</text>
</comment>
<evidence type="ECO:0000259" key="2">
    <source>
        <dbReference type="Pfam" id="PF01970"/>
    </source>
</evidence>
<accession>A0A8G2EZS8</accession>
<feature type="transmembrane region" description="Helical" evidence="1">
    <location>
        <begin position="12"/>
        <end position="31"/>
    </location>
</feature>
<name>A0A8G2EZS8_9PROT</name>
<feature type="transmembrane region" description="Helical" evidence="1">
    <location>
        <begin position="393"/>
        <end position="410"/>
    </location>
</feature>
<dbReference type="PANTHER" id="PTHR35342">
    <property type="entry name" value="TRICARBOXYLIC TRANSPORT PROTEIN"/>
    <property type="match status" value="1"/>
</dbReference>
<feature type="transmembrane region" description="Helical" evidence="1">
    <location>
        <begin position="416"/>
        <end position="431"/>
    </location>
</feature>
<feature type="transmembrane region" description="Helical" evidence="1">
    <location>
        <begin position="473"/>
        <end position="491"/>
    </location>
</feature>
<dbReference type="Proteomes" id="UP000198615">
    <property type="component" value="Unassembled WGS sequence"/>
</dbReference>
<feature type="transmembrane region" description="Helical" evidence="1">
    <location>
        <begin position="361"/>
        <end position="381"/>
    </location>
</feature>
<feature type="transmembrane region" description="Helical" evidence="1">
    <location>
        <begin position="43"/>
        <end position="65"/>
    </location>
</feature>
<organism evidence="3 4">
    <name type="scientific">Thalassobaculum litoreum DSM 18839</name>
    <dbReference type="NCBI Taxonomy" id="1123362"/>
    <lineage>
        <taxon>Bacteria</taxon>
        <taxon>Pseudomonadati</taxon>
        <taxon>Pseudomonadota</taxon>
        <taxon>Alphaproteobacteria</taxon>
        <taxon>Rhodospirillales</taxon>
        <taxon>Thalassobaculaceae</taxon>
        <taxon>Thalassobaculum</taxon>
    </lineage>
</organism>
<evidence type="ECO:0000313" key="4">
    <source>
        <dbReference type="Proteomes" id="UP000198615"/>
    </source>
</evidence>
<feature type="transmembrane region" description="Helical" evidence="1">
    <location>
        <begin position="202"/>
        <end position="221"/>
    </location>
</feature>
<dbReference type="Pfam" id="PF01970">
    <property type="entry name" value="TctA"/>
    <property type="match status" value="1"/>
</dbReference>
<evidence type="ECO:0000313" key="3">
    <source>
        <dbReference type="EMBL" id="SDG16670.1"/>
    </source>
</evidence>
<gene>
    <name evidence="3" type="ORF">SAMN05660686_03587</name>
</gene>
<feature type="domain" description="DUF112" evidence="2">
    <location>
        <begin position="19"/>
        <end position="442"/>
    </location>
</feature>
<dbReference type="RefSeq" id="WP_093152451.1">
    <property type="nucleotide sequence ID" value="NZ_FNBW01000011.1"/>
</dbReference>
<dbReference type="EMBL" id="FNBW01000011">
    <property type="protein sequence ID" value="SDG16670.1"/>
    <property type="molecule type" value="Genomic_DNA"/>
</dbReference>